<evidence type="ECO:0000313" key="5">
    <source>
        <dbReference type="Proteomes" id="UP000707356"/>
    </source>
</evidence>
<dbReference type="GO" id="GO:0046872">
    <property type="term" value="F:metal ion binding"/>
    <property type="evidence" value="ECO:0007669"/>
    <property type="project" value="UniProtKB-KW"/>
</dbReference>
<dbReference type="GO" id="GO:0051536">
    <property type="term" value="F:iron-sulfur cluster binding"/>
    <property type="evidence" value="ECO:0007669"/>
    <property type="project" value="UniProtKB-KW"/>
</dbReference>
<dbReference type="InterPro" id="IPR036249">
    <property type="entry name" value="Thioredoxin-like_sf"/>
</dbReference>
<gene>
    <name evidence="4" type="ORF">KME07_14000</name>
</gene>
<sequence>MPPPTLLVCQNTACRRSGAAKVLAAFESRLGEASGVTLIGCRCLGQCGNGPVVLLLPEQIWYRQVHPDEVPMILQRHSCQLSWHPDGSLEDGSLKPE</sequence>
<dbReference type="PANTHER" id="PTHR43578:SF3">
    <property type="entry name" value="NADH-QUINONE OXIDOREDUCTASE SUBUNIT F"/>
    <property type="match status" value="1"/>
</dbReference>
<proteinExistence type="predicted"/>
<dbReference type="PANTHER" id="PTHR43578">
    <property type="entry name" value="NADH-QUINONE OXIDOREDUCTASE SUBUNIT F"/>
    <property type="match status" value="1"/>
</dbReference>
<dbReference type="SUPFAM" id="SSF52833">
    <property type="entry name" value="Thioredoxin-like"/>
    <property type="match status" value="1"/>
</dbReference>
<name>A0A951U6G2_9CYAN</name>
<keyword evidence="3" id="KW-0411">Iron-sulfur</keyword>
<keyword evidence="1" id="KW-0479">Metal-binding</keyword>
<dbReference type="Proteomes" id="UP000707356">
    <property type="component" value="Unassembled WGS sequence"/>
</dbReference>
<evidence type="ECO:0000256" key="3">
    <source>
        <dbReference type="ARBA" id="ARBA00023014"/>
    </source>
</evidence>
<dbReference type="Gene3D" id="3.40.30.10">
    <property type="entry name" value="Glutaredoxin"/>
    <property type="match status" value="1"/>
</dbReference>
<keyword evidence="2" id="KW-0408">Iron</keyword>
<evidence type="ECO:0000256" key="1">
    <source>
        <dbReference type="ARBA" id="ARBA00022723"/>
    </source>
</evidence>
<evidence type="ECO:0000313" key="4">
    <source>
        <dbReference type="EMBL" id="MBW4466532.1"/>
    </source>
</evidence>
<evidence type="ECO:0000256" key="2">
    <source>
        <dbReference type="ARBA" id="ARBA00023004"/>
    </source>
</evidence>
<reference evidence="4" key="2">
    <citation type="journal article" date="2022" name="Microbiol. Resour. Announc.">
        <title>Metagenome Sequencing to Explore Phylogenomics of Terrestrial Cyanobacteria.</title>
        <authorList>
            <person name="Ward R.D."/>
            <person name="Stajich J.E."/>
            <person name="Johansen J.R."/>
            <person name="Huntemann M."/>
            <person name="Clum A."/>
            <person name="Foster B."/>
            <person name="Foster B."/>
            <person name="Roux S."/>
            <person name="Palaniappan K."/>
            <person name="Varghese N."/>
            <person name="Mukherjee S."/>
            <person name="Reddy T.B.K."/>
            <person name="Daum C."/>
            <person name="Copeland A."/>
            <person name="Chen I.A."/>
            <person name="Ivanova N.N."/>
            <person name="Kyrpides N.C."/>
            <person name="Shapiro N."/>
            <person name="Eloe-Fadrosh E.A."/>
            <person name="Pietrasiak N."/>
        </authorList>
    </citation>
    <scope>NUCLEOTIDE SEQUENCE</scope>
    <source>
        <strain evidence="4">GSE-TBD4-15B</strain>
    </source>
</reference>
<reference evidence="4" key="1">
    <citation type="submission" date="2021-05" db="EMBL/GenBank/DDBJ databases">
        <authorList>
            <person name="Pietrasiak N."/>
            <person name="Ward R."/>
            <person name="Stajich J.E."/>
            <person name="Kurbessoian T."/>
        </authorList>
    </citation>
    <scope>NUCLEOTIDE SEQUENCE</scope>
    <source>
        <strain evidence="4">GSE-TBD4-15B</strain>
    </source>
</reference>
<dbReference type="CDD" id="cd02980">
    <property type="entry name" value="TRX_Fd_family"/>
    <property type="match status" value="1"/>
</dbReference>
<organism evidence="4 5">
    <name type="scientific">Pegethrix bostrychoides GSE-TBD4-15B</name>
    <dbReference type="NCBI Taxonomy" id="2839662"/>
    <lineage>
        <taxon>Bacteria</taxon>
        <taxon>Bacillati</taxon>
        <taxon>Cyanobacteriota</taxon>
        <taxon>Cyanophyceae</taxon>
        <taxon>Oculatellales</taxon>
        <taxon>Oculatellaceae</taxon>
        <taxon>Pegethrix</taxon>
    </lineage>
</organism>
<dbReference type="EMBL" id="JAHHHV010000068">
    <property type="protein sequence ID" value="MBW4466532.1"/>
    <property type="molecule type" value="Genomic_DNA"/>
</dbReference>
<dbReference type="AlphaFoldDB" id="A0A951U6G2"/>
<protein>
    <submittedName>
        <fullName evidence="4">(2Fe-2S) ferredoxin domain-containing protein</fullName>
    </submittedName>
</protein>
<comment type="caution">
    <text evidence="4">The sequence shown here is derived from an EMBL/GenBank/DDBJ whole genome shotgun (WGS) entry which is preliminary data.</text>
</comment>
<accession>A0A951U6G2</accession>
<dbReference type="Pfam" id="PF01257">
    <property type="entry name" value="2Fe-2S_thioredx"/>
    <property type="match status" value="1"/>
</dbReference>